<evidence type="ECO:0000256" key="3">
    <source>
        <dbReference type="ARBA" id="ARBA00022552"/>
    </source>
</evidence>
<evidence type="ECO:0000256" key="2">
    <source>
        <dbReference type="ARBA" id="ARBA00006678"/>
    </source>
</evidence>
<name>A0A7S2VZA9_9STRA</name>
<dbReference type="InterPro" id="IPR027408">
    <property type="entry name" value="PNPase/RNase_PH_dom_sf"/>
</dbReference>
<evidence type="ECO:0000256" key="5">
    <source>
        <dbReference type="ARBA" id="ARBA00023242"/>
    </source>
</evidence>
<feature type="region of interest" description="Disordered" evidence="6">
    <location>
        <begin position="1"/>
        <end position="22"/>
    </location>
</feature>
<dbReference type="GO" id="GO:0016075">
    <property type="term" value="P:rRNA catabolic process"/>
    <property type="evidence" value="ECO:0007669"/>
    <property type="project" value="TreeGrafter"/>
</dbReference>
<dbReference type="InterPro" id="IPR050080">
    <property type="entry name" value="RNase_PH"/>
</dbReference>
<comment type="similarity">
    <text evidence="2">Belongs to the RNase PH family.</text>
</comment>
<organism evidence="8">
    <name type="scientific">Eucampia antarctica</name>
    <dbReference type="NCBI Taxonomy" id="49252"/>
    <lineage>
        <taxon>Eukaryota</taxon>
        <taxon>Sar</taxon>
        <taxon>Stramenopiles</taxon>
        <taxon>Ochrophyta</taxon>
        <taxon>Bacillariophyta</taxon>
        <taxon>Mediophyceae</taxon>
        <taxon>Biddulphiophycidae</taxon>
        <taxon>Hemiaulales</taxon>
        <taxon>Hemiaulaceae</taxon>
        <taxon>Eucampia</taxon>
    </lineage>
</organism>
<dbReference type="PANTHER" id="PTHR11953">
    <property type="entry name" value="EXOSOME COMPLEX COMPONENT"/>
    <property type="match status" value="1"/>
</dbReference>
<dbReference type="GO" id="GO:0000177">
    <property type="term" value="C:cytoplasmic exosome (RNase complex)"/>
    <property type="evidence" value="ECO:0007669"/>
    <property type="project" value="TreeGrafter"/>
</dbReference>
<feature type="compositionally biased region" description="Low complexity" evidence="6">
    <location>
        <begin position="199"/>
        <end position="215"/>
    </location>
</feature>
<feature type="compositionally biased region" description="Low complexity" evidence="6">
    <location>
        <begin position="162"/>
        <end position="173"/>
    </location>
</feature>
<feature type="region of interest" description="Disordered" evidence="6">
    <location>
        <begin position="199"/>
        <end position="218"/>
    </location>
</feature>
<comment type="subcellular location">
    <subcellularLocation>
        <location evidence="1">Nucleus</location>
    </subcellularLocation>
</comment>
<dbReference type="GO" id="GO:0003723">
    <property type="term" value="F:RNA binding"/>
    <property type="evidence" value="ECO:0007669"/>
    <property type="project" value="TreeGrafter"/>
</dbReference>
<feature type="region of interest" description="Disordered" evidence="6">
    <location>
        <begin position="160"/>
        <end position="181"/>
    </location>
</feature>
<dbReference type="AlphaFoldDB" id="A0A7S2VZA9"/>
<dbReference type="InterPro" id="IPR020568">
    <property type="entry name" value="Ribosomal_Su5_D2-typ_SF"/>
</dbReference>
<evidence type="ECO:0000256" key="6">
    <source>
        <dbReference type="SAM" id="MobiDB-lite"/>
    </source>
</evidence>
<dbReference type="PANTHER" id="PTHR11953:SF1">
    <property type="entry name" value="EXOSOME COMPLEX COMPONENT RRP46"/>
    <property type="match status" value="1"/>
</dbReference>
<evidence type="ECO:0000259" key="7">
    <source>
        <dbReference type="Pfam" id="PF01138"/>
    </source>
</evidence>
<dbReference type="GO" id="GO:0071028">
    <property type="term" value="P:nuclear mRNA surveillance"/>
    <property type="evidence" value="ECO:0007669"/>
    <property type="project" value="TreeGrafter"/>
</dbReference>
<dbReference type="GO" id="GO:0005730">
    <property type="term" value="C:nucleolus"/>
    <property type="evidence" value="ECO:0007669"/>
    <property type="project" value="TreeGrafter"/>
</dbReference>
<evidence type="ECO:0000256" key="4">
    <source>
        <dbReference type="ARBA" id="ARBA00022835"/>
    </source>
</evidence>
<feature type="domain" description="Exoribonuclease phosphorolytic" evidence="7">
    <location>
        <begin position="21"/>
        <end position="141"/>
    </location>
</feature>
<sequence>MTKEGIGVTSRPDGRDGGGKLRPLSAELSTLTRADGSAKFCAGSTTVLAAVYGPVAPRMSNRELPDRAMISVVWKQQSAASYGATERELERFVVDALTCCIQVRDHPRTVIQVVLQVITADGSVLSTAINAAVMAILDTGIIAMKSMPIASTILLLPSHPPNNNTNDNNNNNNSQSLCLDPVAEEESSAESSAVVLVTTTNNNNNNNNNDNNNNNKQQSNTNVVASMTFGPLSSLESYLACIEAASRTSQAVVAFIRLAMEQKVTREAQTLWSN</sequence>
<dbReference type="SUPFAM" id="SSF54211">
    <property type="entry name" value="Ribosomal protein S5 domain 2-like"/>
    <property type="match status" value="1"/>
</dbReference>
<keyword evidence="4" id="KW-0271">Exosome</keyword>
<evidence type="ECO:0000313" key="8">
    <source>
        <dbReference type="EMBL" id="CAD9657843.1"/>
    </source>
</evidence>
<keyword evidence="3" id="KW-0698">rRNA processing</keyword>
<dbReference type="GO" id="GO:0071051">
    <property type="term" value="P:poly(A)-dependent snoRNA 3'-end processing"/>
    <property type="evidence" value="ECO:0007669"/>
    <property type="project" value="TreeGrafter"/>
</dbReference>
<proteinExistence type="inferred from homology"/>
<accession>A0A7S2VZA9</accession>
<dbReference type="Gene3D" id="3.30.230.70">
    <property type="entry name" value="GHMP Kinase, N-terminal domain"/>
    <property type="match status" value="1"/>
</dbReference>
<protein>
    <recommendedName>
        <fullName evidence="7">Exoribonuclease phosphorolytic domain-containing protein</fullName>
    </recommendedName>
</protein>
<dbReference type="GO" id="GO:0034475">
    <property type="term" value="P:U4 snRNA 3'-end processing"/>
    <property type="evidence" value="ECO:0007669"/>
    <property type="project" value="TreeGrafter"/>
</dbReference>
<dbReference type="InterPro" id="IPR001247">
    <property type="entry name" value="ExoRNase_PH_dom1"/>
</dbReference>
<dbReference type="EMBL" id="HBHI01003264">
    <property type="protein sequence ID" value="CAD9657843.1"/>
    <property type="molecule type" value="Transcribed_RNA"/>
</dbReference>
<dbReference type="Pfam" id="PF01138">
    <property type="entry name" value="RNase_PH"/>
    <property type="match status" value="1"/>
</dbReference>
<evidence type="ECO:0000256" key="1">
    <source>
        <dbReference type="ARBA" id="ARBA00004123"/>
    </source>
</evidence>
<reference evidence="8" key="1">
    <citation type="submission" date="2021-01" db="EMBL/GenBank/DDBJ databases">
        <authorList>
            <person name="Corre E."/>
            <person name="Pelletier E."/>
            <person name="Niang G."/>
            <person name="Scheremetjew M."/>
            <person name="Finn R."/>
            <person name="Kale V."/>
            <person name="Holt S."/>
            <person name="Cochrane G."/>
            <person name="Meng A."/>
            <person name="Brown T."/>
            <person name="Cohen L."/>
        </authorList>
    </citation>
    <scope>NUCLEOTIDE SEQUENCE</scope>
    <source>
        <strain evidence="8">CCMP1452</strain>
    </source>
</reference>
<gene>
    <name evidence="8" type="ORF">EANT1437_LOCUS1644</name>
</gene>
<dbReference type="GO" id="GO:0006364">
    <property type="term" value="P:rRNA processing"/>
    <property type="evidence" value="ECO:0007669"/>
    <property type="project" value="UniProtKB-KW"/>
</dbReference>
<keyword evidence="5" id="KW-0539">Nucleus</keyword>
<dbReference type="GO" id="GO:0000176">
    <property type="term" value="C:nuclear exosome (RNase complex)"/>
    <property type="evidence" value="ECO:0007669"/>
    <property type="project" value="TreeGrafter"/>
</dbReference>